<dbReference type="AlphaFoldDB" id="A0A9N9AJG7"/>
<evidence type="ECO:0000256" key="1">
    <source>
        <dbReference type="SAM" id="SignalP"/>
    </source>
</evidence>
<protein>
    <submittedName>
        <fullName evidence="2">13658_t:CDS:1</fullName>
    </submittedName>
</protein>
<keyword evidence="3" id="KW-1185">Reference proteome</keyword>
<comment type="caution">
    <text evidence="2">The sequence shown here is derived from an EMBL/GenBank/DDBJ whole genome shotgun (WGS) entry which is preliminary data.</text>
</comment>
<proteinExistence type="predicted"/>
<reference evidence="2" key="1">
    <citation type="submission" date="2021-06" db="EMBL/GenBank/DDBJ databases">
        <authorList>
            <person name="Kallberg Y."/>
            <person name="Tangrot J."/>
            <person name="Rosling A."/>
        </authorList>
    </citation>
    <scope>NUCLEOTIDE SEQUENCE</scope>
    <source>
        <strain evidence="2">MT106</strain>
    </source>
</reference>
<dbReference type="EMBL" id="CAJVPL010000806">
    <property type="protein sequence ID" value="CAG8531182.1"/>
    <property type="molecule type" value="Genomic_DNA"/>
</dbReference>
<name>A0A9N9AJG7_9GLOM</name>
<gene>
    <name evidence="2" type="ORF">AGERDE_LOCUS5718</name>
</gene>
<sequence>MNKQTSPMFFLVTLIFIFLFCSSANALPKGIEKRSPCEQITRYCTLNPQQGNPNQQVEGEIHFQQQVDCSVIVQGQFNTVHYPDATGYDTLFENYDFHITLASDAAEPSKVDLENYITTATKPPKINEPYFNSFPKGLFPVDFFTLIKYHCVVAYDDCNNFGSGSEDVILGSAPILAA</sequence>
<organism evidence="2 3">
    <name type="scientific">Ambispora gerdemannii</name>
    <dbReference type="NCBI Taxonomy" id="144530"/>
    <lineage>
        <taxon>Eukaryota</taxon>
        <taxon>Fungi</taxon>
        <taxon>Fungi incertae sedis</taxon>
        <taxon>Mucoromycota</taxon>
        <taxon>Glomeromycotina</taxon>
        <taxon>Glomeromycetes</taxon>
        <taxon>Archaeosporales</taxon>
        <taxon>Ambisporaceae</taxon>
        <taxon>Ambispora</taxon>
    </lineage>
</organism>
<keyword evidence="1" id="KW-0732">Signal</keyword>
<evidence type="ECO:0000313" key="2">
    <source>
        <dbReference type="EMBL" id="CAG8531182.1"/>
    </source>
</evidence>
<evidence type="ECO:0000313" key="3">
    <source>
        <dbReference type="Proteomes" id="UP000789831"/>
    </source>
</evidence>
<dbReference type="Proteomes" id="UP000789831">
    <property type="component" value="Unassembled WGS sequence"/>
</dbReference>
<accession>A0A9N9AJG7</accession>
<feature type="chain" id="PRO_5040376329" evidence="1">
    <location>
        <begin position="27"/>
        <end position="178"/>
    </location>
</feature>
<feature type="signal peptide" evidence="1">
    <location>
        <begin position="1"/>
        <end position="26"/>
    </location>
</feature>